<reference evidence="13 14" key="1">
    <citation type="journal article" date="2019" name="Sci. Rep.">
        <title>Nanopore sequencing improves the draft genome of the human pathogenic amoeba Naegleria fowleri.</title>
        <authorList>
            <person name="Liechti N."/>
            <person name="Schurch N."/>
            <person name="Bruggmann R."/>
            <person name="Wittwer M."/>
        </authorList>
    </citation>
    <scope>NUCLEOTIDE SEQUENCE [LARGE SCALE GENOMIC DNA]</scope>
    <source>
        <strain evidence="13 14">ATCC 30894</strain>
    </source>
</reference>
<dbReference type="RefSeq" id="XP_044564476.1">
    <property type="nucleotide sequence ID" value="XM_044713090.1"/>
</dbReference>
<evidence type="ECO:0000256" key="2">
    <source>
        <dbReference type="ARBA" id="ARBA00004430"/>
    </source>
</evidence>
<feature type="compositionally biased region" description="Polar residues" evidence="10">
    <location>
        <begin position="282"/>
        <end position="297"/>
    </location>
</feature>
<name>A0A6A5BP17_NAEFO</name>
<dbReference type="EMBL" id="VFQX01000022">
    <property type="protein sequence ID" value="KAF0979763.1"/>
    <property type="molecule type" value="Genomic_DNA"/>
</dbReference>
<protein>
    <recommendedName>
        <fullName evidence="15">TRAF3-interacting protein 1 N-terminal domain-containing protein</fullName>
    </recommendedName>
</protein>
<feature type="compositionally biased region" description="Basic and acidic residues" evidence="10">
    <location>
        <begin position="152"/>
        <end position="161"/>
    </location>
</feature>
<comment type="similarity">
    <text evidence="8">Belongs to the TRAF3IP1 family.</text>
</comment>
<dbReference type="InterPro" id="IPR041476">
    <property type="entry name" value="TRAF3IP1_C"/>
</dbReference>
<keyword evidence="14" id="KW-1185">Reference proteome</keyword>
<dbReference type="Pfam" id="PF17749">
    <property type="entry name" value="MIP-T3_C"/>
    <property type="match status" value="1"/>
</dbReference>
<feature type="compositionally biased region" description="Polar residues" evidence="10">
    <location>
        <begin position="162"/>
        <end position="182"/>
    </location>
</feature>
<evidence type="ECO:0000256" key="6">
    <source>
        <dbReference type="ARBA" id="ARBA00023212"/>
    </source>
</evidence>
<feature type="domain" description="TRAF3-interacting protein 1 C-terminal" evidence="12">
    <location>
        <begin position="409"/>
        <end position="570"/>
    </location>
</feature>
<feature type="compositionally biased region" description="Low complexity" evidence="10">
    <location>
        <begin position="307"/>
        <end position="329"/>
    </location>
</feature>
<evidence type="ECO:0000313" key="14">
    <source>
        <dbReference type="Proteomes" id="UP000444721"/>
    </source>
</evidence>
<proteinExistence type="inferred from homology"/>
<dbReference type="PANTHER" id="PTHR31363">
    <property type="entry name" value="TRAF3-INTERACTING PROTEIN 1"/>
    <property type="match status" value="1"/>
</dbReference>
<dbReference type="AlphaFoldDB" id="A0A6A5BP17"/>
<dbReference type="VEuPathDB" id="AmoebaDB:FDP41_000916"/>
<keyword evidence="7" id="KW-0966">Cell projection</keyword>
<comment type="subcellular location">
    <subcellularLocation>
        <location evidence="2">Cytoplasm</location>
        <location evidence="2">Cytoskeleton</location>
        <location evidence="2">Cilium axoneme</location>
    </subcellularLocation>
    <subcellularLocation>
        <location evidence="1">Cytoplasm</location>
        <location evidence="1">Cytoskeleton</location>
        <location evidence="1">Cilium basal body</location>
    </subcellularLocation>
</comment>
<dbReference type="GO" id="GO:0036064">
    <property type="term" value="C:ciliary basal body"/>
    <property type="evidence" value="ECO:0007669"/>
    <property type="project" value="TreeGrafter"/>
</dbReference>
<dbReference type="InterPro" id="IPR018799">
    <property type="entry name" value="TRAF3IP1"/>
</dbReference>
<feature type="compositionally biased region" description="Low complexity" evidence="10">
    <location>
        <begin position="231"/>
        <end position="248"/>
    </location>
</feature>
<dbReference type="InterPro" id="IPR042576">
    <property type="entry name" value="TRAF3IP1_N_sf"/>
</dbReference>
<feature type="compositionally biased region" description="Polar residues" evidence="10">
    <location>
        <begin position="220"/>
        <end position="230"/>
    </location>
</feature>
<evidence type="ECO:0000259" key="11">
    <source>
        <dbReference type="Pfam" id="PF10243"/>
    </source>
</evidence>
<evidence type="ECO:0000256" key="8">
    <source>
        <dbReference type="ARBA" id="ARBA00043971"/>
    </source>
</evidence>
<evidence type="ECO:0000256" key="3">
    <source>
        <dbReference type="ARBA" id="ARBA00022490"/>
    </source>
</evidence>
<feature type="compositionally biased region" description="Polar residues" evidence="10">
    <location>
        <begin position="332"/>
        <end position="343"/>
    </location>
</feature>
<dbReference type="VEuPathDB" id="AmoebaDB:NfTy_013330"/>
<dbReference type="GO" id="GO:0042073">
    <property type="term" value="P:intraciliary transport"/>
    <property type="evidence" value="ECO:0007669"/>
    <property type="project" value="TreeGrafter"/>
</dbReference>
<gene>
    <name evidence="13" type="ORF">FDP41_000916</name>
</gene>
<dbReference type="Gene3D" id="1.10.418.50">
    <property type="entry name" value="Microtubule-binding protein MIP-T3"/>
    <property type="match status" value="1"/>
</dbReference>
<dbReference type="GO" id="GO:0030992">
    <property type="term" value="C:intraciliary transport particle B"/>
    <property type="evidence" value="ECO:0007669"/>
    <property type="project" value="TreeGrafter"/>
</dbReference>
<dbReference type="GeneID" id="68108134"/>
<accession>A0A6A5BP17</accession>
<dbReference type="GO" id="GO:0070507">
    <property type="term" value="P:regulation of microtubule cytoskeleton organization"/>
    <property type="evidence" value="ECO:0007669"/>
    <property type="project" value="TreeGrafter"/>
</dbReference>
<comment type="caution">
    <text evidence="13">The sequence shown here is derived from an EMBL/GenBank/DDBJ whole genome shotgun (WGS) entry which is preliminary data.</text>
</comment>
<dbReference type="PANTHER" id="PTHR31363:SF0">
    <property type="entry name" value="TRAF3-INTERACTING PROTEIN 1"/>
    <property type="match status" value="1"/>
</dbReference>
<evidence type="ECO:0000256" key="7">
    <source>
        <dbReference type="ARBA" id="ARBA00023273"/>
    </source>
</evidence>
<evidence type="ECO:0008006" key="15">
    <source>
        <dbReference type="Google" id="ProtNLM"/>
    </source>
</evidence>
<dbReference type="VEuPathDB" id="AmoebaDB:NF0110320"/>
<dbReference type="GO" id="GO:0060271">
    <property type="term" value="P:cilium assembly"/>
    <property type="evidence" value="ECO:0007669"/>
    <property type="project" value="TreeGrafter"/>
</dbReference>
<keyword evidence="4" id="KW-0970">Cilium biogenesis/degradation</keyword>
<feature type="compositionally biased region" description="Polar residues" evidence="10">
    <location>
        <begin position="249"/>
        <end position="273"/>
    </location>
</feature>
<evidence type="ECO:0000256" key="10">
    <source>
        <dbReference type="SAM" id="MobiDB-lite"/>
    </source>
</evidence>
<evidence type="ECO:0000313" key="13">
    <source>
        <dbReference type="EMBL" id="KAF0979763.1"/>
    </source>
</evidence>
<dbReference type="GO" id="GO:0005930">
    <property type="term" value="C:axoneme"/>
    <property type="evidence" value="ECO:0007669"/>
    <property type="project" value="UniProtKB-SubCell"/>
</dbReference>
<dbReference type="InterPro" id="IPR040468">
    <property type="entry name" value="TRAF3IP1_N"/>
</dbReference>
<dbReference type="OrthoDB" id="10258914at2759"/>
<dbReference type="Pfam" id="PF10243">
    <property type="entry name" value="MIP-T3"/>
    <property type="match status" value="1"/>
</dbReference>
<keyword evidence="5 9" id="KW-0175">Coiled coil</keyword>
<organism evidence="13 14">
    <name type="scientific">Naegleria fowleri</name>
    <name type="common">Brain eating amoeba</name>
    <dbReference type="NCBI Taxonomy" id="5763"/>
    <lineage>
        <taxon>Eukaryota</taxon>
        <taxon>Discoba</taxon>
        <taxon>Heterolobosea</taxon>
        <taxon>Tetramitia</taxon>
        <taxon>Eutetramitia</taxon>
        <taxon>Vahlkampfiidae</taxon>
        <taxon>Naegleria</taxon>
    </lineage>
</organism>
<evidence type="ECO:0000259" key="12">
    <source>
        <dbReference type="Pfam" id="PF17749"/>
    </source>
</evidence>
<feature type="domain" description="TRAF3-interacting protein 1 N-terminal" evidence="11">
    <location>
        <begin position="17"/>
        <end position="126"/>
    </location>
</feature>
<keyword evidence="6" id="KW-0206">Cytoskeleton</keyword>
<dbReference type="Proteomes" id="UP000444721">
    <property type="component" value="Unassembled WGS sequence"/>
</dbReference>
<dbReference type="GO" id="GO:0008017">
    <property type="term" value="F:microtubule binding"/>
    <property type="evidence" value="ECO:0007669"/>
    <property type="project" value="InterPro"/>
</dbReference>
<sequence length="572" mass="64134">MSETAQEFDEETRKCIELSRKRLEPLVSKIPLQDKHLARPPVAFLKALVLCLVRERGYPEGLFDEEFLKTKKDLTNEEKTNFLKQLINVVIHTIKKNIPVNIQLIIKGKESPKNITVFFQALAEAAGNKDKYQYREAIEKIKSGKYKDYTEREAEKKKAEDGQQQQNAATPNTPSDSSGASNSTSKQQQQQKTATTSASAQKQSQQPPQQAKQPTTPSTLPTTNAAESKPQQQQQVSGSSPTTTNSPSLNQDQGRPSSRGVTSSQTPASNKPLTPSKDERSTTPNSIDQKASVSRPSSGREVSKPSTPNTNTQDDQQQQQPLAQNQEDPNLAQYSRPFSSRGQSARRAPPKIKTNVRTIDTQEMPTEKTLVETKAAEGLITDENEDKEDDQIIIEKNVAVKSSTQSNTNTEQKGTLVNKLMENESDIEKKRNAGKVPNAKPSNDEPVKGIVLQTGKKEKDKEVITTELSTLREQIQTLISKVNPLGKTMDYIQEDLDSMQREHDMWRKDVELQRQRLIEERLKTDQEVSSVQAQLKELEQNIVDKLEKINSLRSTILQKDKLLETLLRNVVA</sequence>
<evidence type="ECO:0000256" key="4">
    <source>
        <dbReference type="ARBA" id="ARBA00022794"/>
    </source>
</evidence>
<dbReference type="VEuPathDB" id="AmoebaDB:NfTy_050650"/>
<feature type="compositionally biased region" description="Polar residues" evidence="10">
    <location>
        <begin position="355"/>
        <end position="364"/>
    </location>
</feature>
<evidence type="ECO:0000256" key="1">
    <source>
        <dbReference type="ARBA" id="ARBA00004120"/>
    </source>
</evidence>
<feature type="coiled-coil region" evidence="9">
    <location>
        <begin position="521"/>
        <end position="555"/>
    </location>
</feature>
<keyword evidence="3" id="KW-0963">Cytoplasm</keyword>
<feature type="region of interest" description="Disordered" evidence="10">
    <location>
        <begin position="152"/>
        <end position="366"/>
    </location>
</feature>
<evidence type="ECO:0000256" key="5">
    <source>
        <dbReference type="ARBA" id="ARBA00023054"/>
    </source>
</evidence>
<feature type="compositionally biased region" description="Low complexity" evidence="10">
    <location>
        <begin position="183"/>
        <end position="219"/>
    </location>
</feature>
<dbReference type="OMA" id="CDHRRER"/>
<evidence type="ECO:0000256" key="9">
    <source>
        <dbReference type="SAM" id="Coils"/>
    </source>
</evidence>
<feature type="region of interest" description="Disordered" evidence="10">
    <location>
        <begin position="417"/>
        <end position="454"/>
    </location>
</feature>